<evidence type="ECO:0000313" key="10">
    <source>
        <dbReference type="Proteomes" id="UP000886857"/>
    </source>
</evidence>
<keyword evidence="4 7" id="KW-1133">Transmembrane helix</keyword>
<comment type="caution">
    <text evidence="9">The sequence shown here is derived from an EMBL/GenBank/DDBJ whole genome shotgun (WGS) entry which is preliminary data.</text>
</comment>
<dbReference type="PANTHER" id="PTHR42861">
    <property type="entry name" value="CALCIUM-TRANSPORTING ATPASE"/>
    <property type="match status" value="1"/>
</dbReference>
<dbReference type="SFLD" id="SFLDS00003">
    <property type="entry name" value="Haloacid_Dehalogenase"/>
    <property type="match status" value="1"/>
</dbReference>
<dbReference type="SFLD" id="SFLDF00027">
    <property type="entry name" value="p-type_atpase"/>
    <property type="match status" value="1"/>
</dbReference>
<protein>
    <submittedName>
        <fullName evidence="9">HAD-IC family P-type ATPase</fullName>
    </submittedName>
</protein>
<dbReference type="PROSITE" id="PS00154">
    <property type="entry name" value="ATPASE_E1_E2"/>
    <property type="match status" value="1"/>
</dbReference>
<feature type="domain" description="P-type ATPase A" evidence="8">
    <location>
        <begin position="117"/>
        <end position="213"/>
    </location>
</feature>
<reference evidence="9" key="2">
    <citation type="journal article" date="2021" name="PeerJ">
        <title>Extensive microbial diversity within the chicken gut microbiome revealed by metagenomics and culture.</title>
        <authorList>
            <person name="Gilroy R."/>
            <person name="Ravi A."/>
            <person name="Getino M."/>
            <person name="Pursley I."/>
            <person name="Horton D.L."/>
            <person name="Alikhan N.F."/>
            <person name="Baker D."/>
            <person name="Gharbi K."/>
            <person name="Hall N."/>
            <person name="Watson M."/>
            <person name="Adriaenssens E.M."/>
            <person name="Foster-Nyarko E."/>
            <person name="Jarju S."/>
            <person name="Secka A."/>
            <person name="Antonio M."/>
            <person name="Oren A."/>
            <person name="Chaudhuri R.R."/>
            <person name="La Ragione R."/>
            <person name="Hildebrand F."/>
            <person name="Pallen M.J."/>
        </authorList>
    </citation>
    <scope>NUCLEOTIDE SEQUENCE</scope>
    <source>
        <strain evidence="9">10406</strain>
    </source>
</reference>
<dbReference type="SUPFAM" id="SSF81653">
    <property type="entry name" value="Calcium ATPase, transduction domain A"/>
    <property type="match status" value="1"/>
</dbReference>
<dbReference type="GO" id="GO:0016887">
    <property type="term" value="F:ATP hydrolysis activity"/>
    <property type="evidence" value="ECO:0007669"/>
    <property type="project" value="InterPro"/>
</dbReference>
<gene>
    <name evidence="9" type="ORF">IAC73_05835</name>
</gene>
<organism evidence="9 10">
    <name type="scientific">Candidatus Limadaptatus stercoripullorum</name>
    <dbReference type="NCBI Taxonomy" id="2840846"/>
    <lineage>
        <taxon>Bacteria</taxon>
        <taxon>Bacillati</taxon>
        <taxon>Bacillota</taxon>
        <taxon>Clostridia</taxon>
        <taxon>Eubacteriales</taxon>
        <taxon>Candidatus Limadaptatus</taxon>
    </lineage>
</organism>
<evidence type="ECO:0000256" key="6">
    <source>
        <dbReference type="SAM" id="MobiDB-lite"/>
    </source>
</evidence>
<dbReference type="EMBL" id="DVOE01000088">
    <property type="protein sequence ID" value="HIU99343.1"/>
    <property type="molecule type" value="Genomic_DNA"/>
</dbReference>
<feature type="transmembrane region" description="Helical" evidence="7">
    <location>
        <begin position="58"/>
        <end position="77"/>
    </location>
</feature>
<dbReference type="SUPFAM" id="SSF56784">
    <property type="entry name" value="HAD-like"/>
    <property type="match status" value="1"/>
</dbReference>
<proteinExistence type="predicted"/>
<feature type="transmembrane region" description="Helical" evidence="7">
    <location>
        <begin position="83"/>
        <end position="102"/>
    </location>
</feature>
<feature type="transmembrane region" description="Helical" evidence="7">
    <location>
        <begin position="711"/>
        <end position="731"/>
    </location>
</feature>
<feature type="region of interest" description="Disordered" evidence="6">
    <location>
        <begin position="1"/>
        <end position="26"/>
    </location>
</feature>
<sequence>MDEREVRTSEAAKADETRETTPAGLSSAEVAERVARGEVNGEQTVRTKSVLQILRSNIVTYFNFVFVVLATVLAFFVEDGVAGIGNFGFLILIFFNAAIGIFQELRAKRTIDKLSLLSAPKAVVLRDGEEREIAVEEIVLDDVMLLTAGRQICADSVVIDGECEVNESLVTGEPDAIHKTAGDKLVSGSFVVSGRALCRAEHIGADNFVMKMSAGAKYFKKPSSEIWRSLMMFVKIMSFVIVPVGIALFLSKYFTGGSEDINDTVVTTIGSVVGMIPSGLIALTSTVFCVSVIRLSRHKTLAQDLYCVETLARVDVLCLDKTGTITAGSMEVTGILPKDGGNEEELRDMLRAVVFSTGDENSTAVALKDALGESGELPEAEQVVPFSSARKWSGARVGGVSYALGAAEFLLGEKDAELMRQAEEKAAEGYRVLALVSSELPFGDKELPENTKFEGFVFITDKIRKEAPDTLAFFRKQGVDVKIISGDNPATVSAVARRAGLEGWDNSVDMSALTTEEEVREAAVKYTVFGRVLPDQKLLIVKALKAAGHTVAMTGDGVNDVLALKESDCSVAMASGSDAAKNVSSLVLLDSNFASMPRVVAEGRRSINNLERSASLYLAKTIYNLLIALIFMCVPTGLPFEPKQLTLIGGITIGLPSCVIALEPNSELVKGRSLTKMLCKAIPGGIAVALAVSGATIAQECFLHLNEAQLSNLYVMITTITGLIFLFRVCLPFNWLHGLTYLVMVGLFAAAYAANIPFVNDFFGISRDVTAKMGEAIAAIVAVIAVIYVGVSWLTRDLDKKIDLKLNEKFKKKVAV</sequence>
<feature type="transmembrane region" description="Helical" evidence="7">
    <location>
        <begin position="776"/>
        <end position="795"/>
    </location>
</feature>
<dbReference type="GO" id="GO:0005524">
    <property type="term" value="F:ATP binding"/>
    <property type="evidence" value="ECO:0007669"/>
    <property type="project" value="InterPro"/>
</dbReference>
<dbReference type="InterPro" id="IPR036412">
    <property type="entry name" value="HAD-like_sf"/>
</dbReference>
<accession>A0A9D1NAY8</accession>
<dbReference type="PRINTS" id="PR00119">
    <property type="entry name" value="CATATPASE"/>
</dbReference>
<dbReference type="Pfam" id="PF00122">
    <property type="entry name" value="E1-E2_ATPase"/>
    <property type="match status" value="1"/>
</dbReference>
<name>A0A9D1NAY8_9FIRM</name>
<dbReference type="InterPro" id="IPR044492">
    <property type="entry name" value="P_typ_ATPase_HD_dom"/>
</dbReference>
<dbReference type="Pfam" id="PF00702">
    <property type="entry name" value="Hydrolase"/>
    <property type="match status" value="1"/>
</dbReference>
<dbReference type="AlphaFoldDB" id="A0A9D1NAY8"/>
<evidence type="ECO:0000256" key="3">
    <source>
        <dbReference type="ARBA" id="ARBA00022967"/>
    </source>
</evidence>
<keyword evidence="5 7" id="KW-0472">Membrane</keyword>
<feature type="transmembrane region" description="Helical" evidence="7">
    <location>
        <begin position="644"/>
        <end position="662"/>
    </location>
</feature>
<evidence type="ECO:0000256" key="5">
    <source>
        <dbReference type="ARBA" id="ARBA00023136"/>
    </source>
</evidence>
<reference evidence="9" key="1">
    <citation type="submission" date="2020-10" db="EMBL/GenBank/DDBJ databases">
        <authorList>
            <person name="Gilroy R."/>
        </authorList>
    </citation>
    <scope>NUCLEOTIDE SEQUENCE</scope>
    <source>
        <strain evidence="9">10406</strain>
    </source>
</reference>
<dbReference type="Gene3D" id="3.40.50.1000">
    <property type="entry name" value="HAD superfamily/HAD-like"/>
    <property type="match status" value="1"/>
</dbReference>
<dbReference type="InterPro" id="IPR023214">
    <property type="entry name" value="HAD_sf"/>
</dbReference>
<feature type="transmembrane region" description="Helical" evidence="7">
    <location>
        <begin position="230"/>
        <end position="249"/>
    </location>
</feature>
<feature type="transmembrane region" description="Helical" evidence="7">
    <location>
        <begin position="682"/>
        <end position="705"/>
    </location>
</feature>
<evidence type="ECO:0000259" key="8">
    <source>
        <dbReference type="Pfam" id="PF00122"/>
    </source>
</evidence>
<evidence type="ECO:0000256" key="2">
    <source>
        <dbReference type="ARBA" id="ARBA00022692"/>
    </source>
</evidence>
<evidence type="ECO:0000256" key="7">
    <source>
        <dbReference type="SAM" id="Phobius"/>
    </source>
</evidence>
<dbReference type="GO" id="GO:0016020">
    <property type="term" value="C:membrane"/>
    <property type="evidence" value="ECO:0007669"/>
    <property type="project" value="UniProtKB-SubCell"/>
</dbReference>
<dbReference type="Proteomes" id="UP000886857">
    <property type="component" value="Unassembled WGS sequence"/>
</dbReference>
<evidence type="ECO:0000256" key="4">
    <source>
        <dbReference type="ARBA" id="ARBA00022989"/>
    </source>
</evidence>
<dbReference type="InterPro" id="IPR018303">
    <property type="entry name" value="ATPase_P-typ_P_site"/>
</dbReference>
<keyword evidence="3" id="KW-1278">Translocase</keyword>
<feature type="transmembrane region" description="Helical" evidence="7">
    <location>
        <begin position="738"/>
        <end position="756"/>
    </location>
</feature>
<dbReference type="InterPro" id="IPR001757">
    <property type="entry name" value="P_typ_ATPase"/>
</dbReference>
<dbReference type="InterPro" id="IPR059000">
    <property type="entry name" value="ATPase_P-type_domA"/>
</dbReference>
<dbReference type="SFLD" id="SFLDG00002">
    <property type="entry name" value="C1.7:_P-type_atpase_like"/>
    <property type="match status" value="1"/>
</dbReference>
<feature type="compositionally biased region" description="Basic and acidic residues" evidence="6">
    <location>
        <begin position="1"/>
        <end position="19"/>
    </location>
</feature>
<dbReference type="SUPFAM" id="SSF81665">
    <property type="entry name" value="Calcium ATPase, transmembrane domain M"/>
    <property type="match status" value="1"/>
</dbReference>
<dbReference type="InterPro" id="IPR023299">
    <property type="entry name" value="ATPase_P-typ_cyto_dom_N"/>
</dbReference>
<dbReference type="Gene3D" id="3.40.1110.10">
    <property type="entry name" value="Calcium-transporting ATPase, cytoplasmic domain N"/>
    <property type="match status" value="1"/>
</dbReference>
<dbReference type="InterPro" id="IPR023298">
    <property type="entry name" value="ATPase_P-typ_TM_dom_sf"/>
</dbReference>
<comment type="subcellular location">
    <subcellularLocation>
        <location evidence="1">Membrane</location>
        <topology evidence="1">Multi-pass membrane protein</topology>
    </subcellularLocation>
</comment>
<dbReference type="Gene3D" id="1.20.1110.10">
    <property type="entry name" value="Calcium-transporting ATPase, transmembrane domain"/>
    <property type="match status" value="1"/>
</dbReference>
<evidence type="ECO:0000256" key="1">
    <source>
        <dbReference type="ARBA" id="ARBA00004141"/>
    </source>
</evidence>
<dbReference type="NCBIfam" id="TIGR01494">
    <property type="entry name" value="ATPase_P-type"/>
    <property type="match status" value="2"/>
</dbReference>
<dbReference type="Gene3D" id="2.70.150.10">
    <property type="entry name" value="Calcium-transporting ATPase, cytoplasmic transduction domain A"/>
    <property type="match status" value="1"/>
</dbReference>
<feature type="transmembrane region" description="Helical" evidence="7">
    <location>
        <begin position="269"/>
        <end position="293"/>
    </location>
</feature>
<evidence type="ECO:0000313" key="9">
    <source>
        <dbReference type="EMBL" id="HIU99343.1"/>
    </source>
</evidence>
<dbReference type="InterPro" id="IPR008250">
    <property type="entry name" value="ATPase_P-typ_transduc_dom_A_sf"/>
</dbReference>
<keyword evidence="2 7" id="KW-0812">Transmembrane</keyword>
<dbReference type="PRINTS" id="PR00120">
    <property type="entry name" value="HATPASE"/>
</dbReference>
<feature type="transmembrane region" description="Helical" evidence="7">
    <location>
        <begin position="614"/>
        <end position="638"/>
    </location>
</feature>